<feature type="compositionally biased region" description="Polar residues" evidence="1">
    <location>
        <begin position="481"/>
        <end position="493"/>
    </location>
</feature>
<proteinExistence type="predicted"/>
<evidence type="ECO:0000313" key="2">
    <source>
        <dbReference type="EMBL" id="KAK4024820.1"/>
    </source>
</evidence>
<gene>
    <name evidence="2" type="ORF">OUZ56_010314</name>
</gene>
<comment type="caution">
    <text evidence="2">The sequence shown here is derived from an EMBL/GenBank/DDBJ whole genome shotgun (WGS) entry which is preliminary data.</text>
</comment>
<dbReference type="Proteomes" id="UP001234178">
    <property type="component" value="Unassembled WGS sequence"/>
</dbReference>
<evidence type="ECO:0000256" key="1">
    <source>
        <dbReference type="SAM" id="MobiDB-lite"/>
    </source>
</evidence>
<name>A0ABR0AIE6_9CRUS</name>
<dbReference type="EMBL" id="JAOYFB010000037">
    <property type="protein sequence ID" value="KAK4024820.1"/>
    <property type="molecule type" value="Genomic_DNA"/>
</dbReference>
<feature type="region of interest" description="Disordered" evidence="1">
    <location>
        <begin position="480"/>
        <end position="511"/>
    </location>
</feature>
<evidence type="ECO:0000313" key="3">
    <source>
        <dbReference type="Proteomes" id="UP001234178"/>
    </source>
</evidence>
<reference evidence="2 3" key="1">
    <citation type="journal article" date="2023" name="Nucleic Acids Res.">
        <title>The hologenome of Daphnia magna reveals possible DNA methylation and microbiome-mediated evolution of the host genome.</title>
        <authorList>
            <person name="Chaturvedi A."/>
            <person name="Li X."/>
            <person name="Dhandapani V."/>
            <person name="Marshall H."/>
            <person name="Kissane S."/>
            <person name="Cuenca-Cambronero M."/>
            <person name="Asole G."/>
            <person name="Calvet F."/>
            <person name="Ruiz-Romero M."/>
            <person name="Marangio P."/>
            <person name="Guigo R."/>
            <person name="Rago D."/>
            <person name="Mirbahai L."/>
            <person name="Eastwood N."/>
            <person name="Colbourne J.K."/>
            <person name="Zhou J."/>
            <person name="Mallon E."/>
            <person name="Orsini L."/>
        </authorList>
    </citation>
    <scope>NUCLEOTIDE SEQUENCE [LARGE SCALE GENOMIC DNA]</scope>
    <source>
        <strain evidence="2">LRV0_1</strain>
    </source>
</reference>
<accession>A0ABR0AIE6</accession>
<feature type="region of interest" description="Disordered" evidence="1">
    <location>
        <begin position="133"/>
        <end position="179"/>
    </location>
</feature>
<feature type="compositionally biased region" description="Polar residues" evidence="1">
    <location>
        <begin position="134"/>
        <end position="145"/>
    </location>
</feature>
<sequence>MSAIVRFPEKPYKRYWVAKVYDDEVANKQVFSVLNPKWCQPEILKCQFPADMKVSEQVKQRGESMKPAESDWITFSYVYFSQTDDIKSAYRRVERLSKGETFEESEQVKRLRIANKKYADDYEIGEFSKASEKALSQESTRTTPPSVKKSLAKKPTQQNISNFPSIPNSSVPEVSGKRGVDRGKSLKAVIQTATVSTVSNSESLEKDMVAPEGLFKRNCQVTLTRYEDMSNDSGINIDTIEEPSHIEDFESSYQETTQASRATNASKVRDINFVSQKRRSKIQKNTSELEMVLTPAQMSRLLIKMDQRSKRTEKMVIEIKNNRTAGVFSPSGLQLLKDKLPTMPFDDWSELVKFEDSIASDDGASIKNDLLAFLQMVPGTSVYQTAKNMMATLISIPLSQLCTFKGTSVIRDKGIQKNKFSQSCPTILACISAACLSRHHDKYDPNQFKTSLQKFFIESGDKNGGTEKRKRKINKKKLEGQIQQKNLSKNSASDIFESSEEDVESSGNEAANFRKNKRNNFDCISSYFSSGSSDSDS</sequence>
<feature type="compositionally biased region" description="Low complexity" evidence="1">
    <location>
        <begin position="159"/>
        <end position="170"/>
    </location>
</feature>
<keyword evidence="3" id="KW-1185">Reference proteome</keyword>
<protein>
    <submittedName>
        <fullName evidence="2">Uncharacterized protein</fullName>
    </submittedName>
</protein>
<organism evidence="2 3">
    <name type="scientific">Daphnia magna</name>
    <dbReference type="NCBI Taxonomy" id="35525"/>
    <lineage>
        <taxon>Eukaryota</taxon>
        <taxon>Metazoa</taxon>
        <taxon>Ecdysozoa</taxon>
        <taxon>Arthropoda</taxon>
        <taxon>Crustacea</taxon>
        <taxon>Branchiopoda</taxon>
        <taxon>Diplostraca</taxon>
        <taxon>Cladocera</taxon>
        <taxon>Anomopoda</taxon>
        <taxon>Daphniidae</taxon>
        <taxon>Daphnia</taxon>
    </lineage>
</organism>